<dbReference type="CDD" id="cd06225">
    <property type="entry name" value="HAMP"/>
    <property type="match status" value="1"/>
</dbReference>
<dbReference type="Gene3D" id="3.30.70.270">
    <property type="match status" value="1"/>
</dbReference>
<dbReference type="InterPro" id="IPR052163">
    <property type="entry name" value="DGC-Regulatory_Protein"/>
</dbReference>
<evidence type="ECO:0000259" key="2">
    <source>
        <dbReference type="PROSITE" id="PS50885"/>
    </source>
</evidence>
<comment type="caution">
    <text evidence="4">The sequence shown here is derived from an EMBL/GenBank/DDBJ whole genome shotgun (WGS) entry which is preliminary data.</text>
</comment>
<evidence type="ECO:0000259" key="3">
    <source>
        <dbReference type="PROSITE" id="PS50887"/>
    </source>
</evidence>
<feature type="transmembrane region" description="Helical" evidence="1">
    <location>
        <begin position="151"/>
        <end position="173"/>
    </location>
</feature>
<keyword evidence="1" id="KW-0812">Transmembrane</keyword>
<dbReference type="RefSeq" id="WP_186675328.1">
    <property type="nucleotide sequence ID" value="NZ_JABWRZ020000001.1"/>
</dbReference>
<dbReference type="PROSITE" id="PS50887">
    <property type="entry name" value="GGDEF"/>
    <property type="match status" value="1"/>
</dbReference>
<sequence>MKGADKRGARPTLRSALGRGHLSVALLAVGLAGISLTLLGVLALRVYANHNLHLIARSISYTVEAAVVFDDSAAANESLALIASAEEVAEARVFDNEGQQLAHWQRSDTGLLARLEGQVASALLDEPVNLAITHQQRQVGRIELVGQGRSLLLFLLSGLAGILVCTLLSALAAQHLSRRLLGDIVRPLRGLASVAHAARRERSFDRRVPEAPIAELNELGNDFNALLDELEVWHSHLQNENQTLAHQASHDSLTGLPNRAFFEGRLTRSLRNAERQQDHLALLFLDSDHFKQINDTLGHAVGDEVLISVADRVRAQLREHDLVARLGGDEFAVLLTPLHSRQDAERVAEKIVASMKLPVQLDSGRSIATSLSVGIAYYPDDGTDPASLLNAADAAMYQAKRNRRGHWQVAQMEIKNRS</sequence>
<name>A0ABS6Q6N4_9PSED</name>
<dbReference type="GO" id="GO:0052621">
    <property type="term" value="F:diguanylate cyclase activity"/>
    <property type="evidence" value="ECO:0007669"/>
    <property type="project" value="UniProtKB-EC"/>
</dbReference>
<dbReference type="InterPro" id="IPR029787">
    <property type="entry name" value="Nucleotide_cyclase"/>
</dbReference>
<dbReference type="PANTHER" id="PTHR46663">
    <property type="entry name" value="DIGUANYLATE CYCLASE DGCT-RELATED"/>
    <property type="match status" value="1"/>
</dbReference>
<evidence type="ECO:0000313" key="4">
    <source>
        <dbReference type="EMBL" id="MBV4489854.1"/>
    </source>
</evidence>
<dbReference type="EC" id="2.7.7.65" evidence="4"/>
<dbReference type="SMART" id="SM00267">
    <property type="entry name" value="GGDEF"/>
    <property type="match status" value="1"/>
</dbReference>
<dbReference type="EMBL" id="JABWRZ020000001">
    <property type="protein sequence ID" value="MBV4489854.1"/>
    <property type="molecule type" value="Genomic_DNA"/>
</dbReference>
<gene>
    <name evidence="4" type="ORF">HU760_004505</name>
</gene>
<proteinExistence type="predicted"/>
<dbReference type="Pfam" id="PF17152">
    <property type="entry name" value="CHASE8"/>
    <property type="match status" value="1"/>
</dbReference>
<keyword evidence="1" id="KW-0472">Membrane</keyword>
<dbReference type="PANTHER" id="PTHR46663:SF2">
    <property type="entry name" value="GGDEF DOMAIN-CONTAINING PROTEIN"/>
    <property type="match status" value="1"/>
</dbReference>
<dbReference type="InterPro" id="IPR003660">
    <property type="entry name" value="HAMP_dom"/>
</dbReference>
<evidence type="ECO:0000256" key="1">
    <source>
        <dbReference type="SAM" id="Phobius"/>
    </source>
</evidence>
<feature type="transmembrane region" description="Helical" evidence="1">
    <location>
        <begin position="21"/>
        <end position="44"/>
    </location>
</feature>
<organism evidence="4 5">
    <name type="scientific">Pseudomonas oryzicola</name>
    <dbReference type="NCBI Taxonomy" id="485876"/>
    <lineage>
        <taxon>Bacteria</taxon>
        <taxon>Pseudomonadati</taxon>
        <taxon>Pseudomonadota</taxon>
        <taxon>Gammaproteobacteria</taxon>
        <taxon>Pseudomonadales</taxon>
        <taxon>Pseudomonadaceae</taxon>
        <taxon>Pseudomonas</taxon>
    </lineage>
</organism>
<keyword evidence="1" id="KW-1133">Transmembrane helix</keyword>
<dbReference type="CDD" id="cd01949">
    <property type="entry name" value="GGDEF"/>
    <property type="match status" value="1"/>
</dbReference>
<evidence type="ECO:0000313" key="5">
    <source>
        <dbReference type="Proteomes" id="UP000609530"/>
    </source>
</evidence>
<keyword evidence="4" id="KW-0808">Transferase</keyword>
<dbReference type="InterPro" id="IPR043128">
    <property type="entry name" value="Rev_trsase/Diguanyl_cyclase"/>
</dbReference>
<dbReference type="InterPro" id="IPR033417">
    <property type="entry name" value="CHASE8"/>
</dbReference>
<keyword evidence="5" id="KW-1185">Reference proteome</keyword>
<dbReference type="Pfam" id="PF00990">
    <property type="entry name" value="GGDEF"/>
    <property type="match status" value="1"/>
</dbReference>
<protein>
    <submittedName>
        <fullName evidence="4">Diguanylate cyclase</fullName>
        <ecNumber evidence="4">2.7.7.65</ecNumber>
    </submittedName>
</protein>
<dbReference type="InterPro" id="IPR000160">
    <property type="entry name" value="GGDEF_dom"/>
</dbReference>
<dbReference type="Proteomes" id="UP000609530">
    <property type="component" value="Unassembled WGS sequence"/>
</dbReference>
<feature type="domain" description="GGDEF" evidence="3">
    <location>
        <begin position="278"/>
        <end position="412"/>
    </location>
</feature>
<dbReference type="NCBIfam" id="TIGR00254">
    <property type="entry name" value="GGDEF"/>
    <property type="match status" value="1"/>
</dbReference>
<reference evidence="4 5" key="1">
    <citation type="journal article" date="2020" name="Microorganisms">
        <title>Reliable Identification of Environmental Pseudomonas Isolates Using the rpoD Gene.</title>
        <authorList>
            <consortium name="The Broad Institute Genome Sequencing Platform"/>
            <person name="Girard L."/>
            <person name="Lood C."/>
            <person name="Rokni-Zadeh H."/>
            <person name="van Noort V."/>
            <person name="Lavigne R."/>
            <person name="De Mot R."/>
        </authorList>
    </citation>
    <scope>NUCLEOTIDE SEQUENCE [LARGE SCALE GENOMIC DNA]</scope>
    <source>
        <strain evidence="4 5">RD9SR1</strain>
    </source>
</reference>
<dbReference type="PROSITE" id="PS50885">
    <property type="entry name" value="HAMP"/>
    <property type="match status" value="1"/>
</dbReference>
<feature type="domain" description="HAMP" evidence="2">
    <location>
        <begin position="182"/>
        <end position="235"/>
    </location>
</feature>
<dbReference type="SUPFAM" id="SSF55073">
    <property type="entry name" value="Nucleotide cyclase"/>
    <property type="match status" value="1"/>
</dbReference>
<accession>A0ABS6Q6N4</accession>
<keyword evidence="4" id="KW-0548">Nucleotidyltransferase</keyword>